<dbReference type="AlphaFoldDB" id="A0AAW2XH73"/>
<sequence length="524" mass="58628">MATFNGNQIGRFIDVDMDGAGQVWGSSMRIRVSVDVTKPLKRVLKIHATLGDEQLLSFSYERLPNFCYLCSCLGHLSKFCEMRFADNFIDPGDATPFGPWLRATNVTTGRVKSIPGSTKIPTPRYSSSPRTSNSDSPQHTTQRPTIRGSSIFGVFPSPACLLTHSPALNISSPTSPTTSPLPPALANCFSHIVHNIELPSYPNIPHALTFHAPILPKPTLTHPTLIKIPDPTPSLSSLLSSPCSFLLYMRTPITLPLHPLALPSNQKRQPLAKRYPSPENRRRLRGSPPSSMILISWNCQGLGTPCTVHTLGELLRAHRPSLVFLAETKCKKDRIESIKCRFDLFGFCVEPQGRSGGLVLLWDKSVSVQLQNFGPHHIDVSIQSEIESEIWRFTGFDGFANTSQRKHSWDLLTHLKRMSQWAWLIAGDYNKILSHEEKKGGRQRLLWQIKRFREALASNELYDLGFEGTPFSWCNQHPEPDTIYERLDRACADPVWRGRFPNATVSHIPVTSSDHAALLIDTDT</sequence>
<comment type="caution">
    <text evidence="4">The sequence shown here is derived from an EMBL/GenBank/DDBJ whole genome shotgun (WGS) entry which is preliminary data.</text>
</comment>
<protein>
    <submittedName>
        <fullName evidence="4">Uncharacterized protein</fullName>
    </submittedName>
</protein>
<dbReference type="InterPro" id="IPR005135">
    <property type="entry name" value="Endo/exonuclease/phosphatase"/>
</dbReference>
<reference evidence="4" key="2">
    <citation type="journal article" date="2024" name="Plant">
        <title>Genomic evolution and insights into agronomic trait innovations of Sesamum species.</title>
        <authorList>
            <person name="Miao H."/>
            <person name="Wang L."/>
            <person name="Qu L."/>
            <person name="Liu H."/>
            <person name="Sun Y."/>
            <person name="Le M."/>
            <person name="Wang Q."/>
            <person name="Wei S."/>
            <person name="Zheng Y."/>
            <person name="Lin W."/>
            <person name="Duan Y."/>
            <person name="Cao H."/>
            <person name="Xiong S."/>
            <person name="Wang X."/>
            <person name="Wei L."/>
            <person name="Li C."/>
            <person name="Ma Q."/>
            <person name="Ju M."/>
            <person name="Zhao R."/>
            <person name="Li G."/>
            <person name="Mu C."/>
            <person name="Tian Q."/>
            <person name="Mei H."/>
            <person name="Zhang T."/>
            <person name="Gao T."/>
            <person name="Zhang H."/>
        </authorList>
    </citation>
    <scope>NUCLEOTIDE SEQUENCE</scope>
    <source>
        <strain evidence="4">KEN1</strain>
    </source>
</reference>
<feature type="compositionally biased region" description="Low complexity" evidence="1">
    <location>
        <begin position="121"/>
        <end position="137"/>
    </location>
</feature>
<dbReference type="PANTHER" id="PTHR35218">
    <property type="entry name" value="RNASE H DOMAIN-CONTAINING PROTEIN"/>
    <property type="match status" value="1"/>
</dbReference>
<dbReference type="SUPFAM" id="SSF56219">
    <property type="entry name" value="DNase I-like"/>
    <property type="match status" value="1"/>
</dbReference>
<name>A0AAW2XH73_9LAMI</name>
<dbReference type="InterPro" id="IPR025836">
    <property type="entry name" value="Zn_knuckle_CX2CX4HX4C"/>
</dbReference>
<gene>
    <name evidence="4" type="ORF">Slati_1319000</name>
</gene>
<feature type="domain" description="Endonuclease/exonuclease/phosphatase" evidence="2">
    <location>
        <begin position="295"/>
        <end position="515"/>
    </location>
</feature>
<evidence type="ECO:0000256" key="1">
    <source>
        <dbReference type="SAM" id="MobiDB-lite"/>
    </source>
</evidence>
<evidence type="ECO:0000259" key="3">
    <source>
        <dbReference type="Pfam" id="PF14392"/>
    </source>
</evidence>
<dbReference type="Pfam" id="PF14392">
    <property type="entry name" value="zf-CCHC_4"/>
    <property type="match status" value="1"/>
</dbReference>
<dbReference type="GO" id="GO:0003824">
    <property type="term" value="F:catalytic activity"/>
    <property type="evidence" value="ECO:0007669"/>
    <property type="project" value="InterPro"/>
</dbReference>
<evidence type="ECO:0000259" key="2">
    <source>
        <dbReference type="Pfam" id="PF03372"/>
    </source>
</evidence>
<organism evidence="4">
    <name type="scientific">Sesamum latifolium</name>
    <dbReference type="NCBI Taxonomy" id="2727402"/>
    <lineage>
        <taxon>Eukaryota</taxon>
        <taxon>Viridiplantae</taxon>
        <taxon>Streptophyta</taxon>
        <taxon>Embryophyta</taxon>
        <taxon>Tracheophyta</taxon>
        <taxon>Spermatophyta</taxon>
        <taxon>Magnoliopsida</taxon>
        <taxon>eudicotyledons</taxon>
        <taxon>Gunneridae</taxon>
        <taxon>Pentapetalae</taxon>
        <taxon>asterids</taxon>
        <taxon>lamiids</taxon>
        <taxon>Lamiales</taxon>
        <taxon>Pedaliaceae</taxon>
        <taxon>Sesamum</taxon>
    </lineage>
</organism>
<reference evidence="4" key="1">
    <citation type="submission" date="2020-06" db="EMBL/GenBank/DDBJ databases">
        <authorList>
            <person name="Li T."/>
            <person name="Hu X."/>
            <person name="Zhang T."/>
            <person name="Song X."/>
            <person name="Zhang H."/>
            <person name="Dai N."/>
            <person name="Sheng W."/>
            <person name="Hou X."/>
            <person name="Wei L."/>
        </authorList>
    </citation>
    <scope>NUCLEOTIDE SEQUENCE</scope>
    <source>
        <strain evidence="4">KEN1</strain>
        <tissue evidence="4">Leaf</tissue>
    </source>
</reference>
<dbReference type="EMBL" id="JACGWN010000004">
    <property type="protein sequence ID" value="KAL0453409.1"/>
    <property type="molecule type" value="Genomic_DNA"/>
</dbReference>
<feature type="compositionally biased region" description="Polar residues" evidence="1">
    <location>
        <begin position="111"/>
        <end position="120"/>
    </location>
</feature>
<evidence type="ECO:0000313" key="4">
    <source>
        <dbReference type="EMBL" id="KAL0453409.1"/>
    </source>
</evidence>
<dbReference type="Gene3D" id="3.60.10.10">
    <property type="entry name" value="Endonuclease/exonuclease/phosphatase"/>
    <property type="match status" value="1"/>
</dbReference>
<dbReference type="PANTHER" id="PTHR35218:SF9">
    <property type="entry name" value="ENDONUCLEASE_EXONUCLEASE_PHOSPHATASE DOMAIN-CONTAINING PROTEIN"/>
    <property type="match status" value="1"/>
</dbReference>
<proteinExistence type="predicted"/>
<feature type="domain" description="Zinc knuckle CX2CX4HX4C" evidence="3">
    <location>
        <begin position="34"/>
        <end position="81"/>
    </location>
</feature>
<accession>A0AAW2XH73</accession>
<dbReference type="InterPro" id="IPR036691">
    <property type="entry name" value="Endo/exonu/phosph_ase_sf"/>
</dbReference>
<feature type="compositionally biased region" description="Polar residues" evidence="1">
    <location>
        <begin position="138"/>
        <end position="147"/>
    </location>
</feature>
<dbReference type="Pfam" id="PF03372">
    <property type="entry name" value="Exo_endo_phos"/>
    <property type="match status" value="1"/>
</dbReference>
<feature type="region of interest" description="Disordered" evidence="1">
    <location>
        <begin position="111"/>
        <end position="147"/>
    </location>
</feature>